<dbReference type="InterPro" id="IPR036047">
    <property type="entry name" value="F-box-like_dom_sf"/>
</dbReference>
<feature type="region of interest" description="Disordered" evidence="3">
    <location>
        <begin position="129"/>
        <end position="173"/>
    </location>
</feature>
<dbReference type="InterPro" id="IPR015943">
    <property type="entry name" value="WD40/YVTN_repeat-like_dom_sf"/>
</dbReference>
<dbReference type="GO" id="GO:0010992">
    <property type="term" value="P:ubiquitin recycling"/>
    <property type="evidence" value="ECO:0007669"/>
    <property type="project" value="TreeGrafter"/>
</dbReference>
<dbReference type="SUPFAM" id="SSF50978">
    <property type="entry name" value="WD40 repeat-like"/>
    <property type="match status" value="1"/>
</dbReference>
<dbReference type="RefSeq" id="XP_018011174.1">
    <property type="nucleotide sequence ID" value="XM_018155685.2"/>
</dbReference>
<keyword evidence="1" id="KW-0853">WD repeat</keyword>
<dbReference type="PANTHER" id="PTHR19849:SF1">
    <property type="entry name" value="F-BOX_WD REPEAT-CONTAINING PROTEIN 7"/>
    <property type="match status" value="1"/>
</dbReference>
<feature type="compositionally biased region" description="Polar residues" evidence="3">
    <location>
        <begin position="129"/>
        <end position="139"/>
    </location>
</feature>
<keyword evidence="5" id="KW-1185">Reference proteome</keyword>
<dbReference type="GO" id="GO:0043130">
    <property type="term" value="F:ubiquitin binding"/>
    <property type="evidence" value="ECO:0007669"/>
    <property type="project" value="TreeGrafter"/>
</dbReference>
<proteinExistence type="predicted"/>
<evidence type="ECO:0000313" key="6">
    <source>
        <dbReference type="RefSeq" id="XP_018011174.1"/>
    </source>
</evidence>
<dbReference type="OrthoDB" id="19711at2759"/>
<dbReference type="Pfam" id="PF12937">
    <property type="entry name" value="F-box-like"/>
    <property type="match status" value="1"/>
</dbReference>
<dbReference type="FunFam" id="2.130.10.10:FF:001203">
    <property type="entry name" value="F-box/WD repeat-containing protein 1A"/>
    <property type="match status" value="2"/>
</dbReference>
<keyword evidence="2" id="KW-0677">Repeat</keyword>
<dbReference type="PROSITE" id="PS50294">
    <property type="entry name" value="WD_REPEATS_REGION"/>
    <property type="match status" value="6"/>
</dbReference>
<dbReference type="PROSITE" id="PS50082">
    <property type="entry name" value="WD_REPEATS_2"/>
    <property type="match status" value="7"/>
</dbReference>
<dbReference type="Pfam" id="PF00400">
    <property type="entry name" value="WD40"/>
    <property type="match status" value="7"/>
</dbReference>
<gene>
    <name evidence="6" type="primary">LOC108668460</name>
</gene>
<dbReference type="KEGG" id="hazt:108668460"/>
<dbReference type="SMART" id="SM00256">
    <property type="entry name" value="FBOX"/>
    <property type="match status" value="1"/>
</dbReference>
<evidence type="ECO:0000256" key="2">
    <source>
        <dbReference type="ARBA" id="ARBA00022737"/>
    </source>
</evidence>
<evidence type="ECO:0000256" key="1">
    <source>
        <dbReference type="ARBA" id="ARBA00022574"/>
    </source>
</evidence>
<dbReference type="InterPro" id="IPR036322">
    <property type="entry name" value="WD40_repeat_dom_sf"/>
</dbReference>
<evidence type="ECO:0000256" key="3">
    <source>
        <dbReference type="SAM" id="MobiDB-lite"/>
    </source>
</evidence>
<name>A0A8B7NC61_HYAAZ</name>
<dbReference type="GO" id="GO:0043161">
    <property type="term" value="P:proteasome-mediated ubiquitin-dependent protein catabolic process"/>
    <property type="evidence" value="ECO:0007669"/>
    <property type="project" value="TreeGrafter"/>
</dbReference>
<accession>A0A8B7NC61</accession>
<dbReference type="PROSITE" id="PS50181">
    <property type="entry name" value="FBOX"/>
    <property type="match status" value="1"/>
</dbReference>
<dbReference type="SUPFAM" id="SSF81383">
    <property type="entry name" value="F-box domain"/>
    <property type="match status" value="1"/>
</dbReference>
<dbReference type="OMA" id="CHVRTFE"/>
<organism evidence="5 6">
    <name type="scientific">Hyalella azteca</name>
    <name type="common">Amphipod</name>
    <dbReference type="NCBI Taxonomy" id="294128"/>
    <lineage>
        <taxon>Eukaryota</taxon>
        <taxon>Metazoa</taxon>
        <taxon>Ecdysozoa</taxon>
        <taxon>Arthropoda</taxon>
        <taxon>Crustacea</taxon>
        <taxon>Multicrustacea</taxon>
        <taxon>Malacostraca</taxon>
        <taxon>Eumalacostraca</taxon>
        <taxon>Peracarida</taxon>
        <taxon>Amphipoda</taxon>
        <taxon>Senticaudata</taxon>
        <taxon>Talitrida</taxon>
        <taxon>Talitroidea</taxon>
        <taxon>Hyalellidae</taxon>
        <taxon>Hyalella</taxon>
    </lineage>
</organism>
<dbReference type="SMART" id="SM00320">
    <property type="entry name" value="WD40"/>
    <property type="match status" value="7"/>
</dbReference>
<dbReference type="AlphaFoldDB" id="A0A8B7NC61"/>
<dbReference type="InterPro" id="IPR001810">
    <property type="entry name" value="F-box_dom"/>
</dbReference>
<dbReference type="Gene3D" id="1.20.1280.50">
    <property type="match status" value="1"/>
</dbReference>
<evidence type="ECO:0000259" key="4">
    <source>
        <dbReference type="PROSITE" id="PS50181"/>
    </source>
</evidence>
<dbReference type="GeneID" id="108668460"/>
<feature type="domain" description="F-box" evidence="4">
    <location>
        <begin position="188"/>
        <end position="234"/>
    </location>
</feature>
<dbReference type="GO" id="GO:0005634">
    <property type="term" value="C:nucleus"/>
    <property type="evidence" value="ECO:0007669"/>
    <property type="project" value="TreeGrafter"/>
</dbReference>
<reference evidence="6" key="1">
    <citation type="submission" date="2025-08" db="UniProtKB">
        <authorList>
            <consortium name="RefSeq"/>
        </authorList>
    </citation>
    <scope>IDENTIFICATION</scope>
    <source>
        <tissue evidence="6">Whole organism</tissue>
    </source>
</reference>
<dbReference type="InterPro" id="IPR019775">
    <property type="entry name" value="WD40_repeat_CS"/>
</dbReference>
<dbReference type="Gene3D" id="2.130.10.10">
    <property type="entry name" value="YVTN repeat-like/Quinoprotein amine dehydrogenase"/>
    <property type="match status" value="3"/>
</dbReference>
<dbReference type="PROSITE" id="PS00678">
    <property type="entry name" value="WD_REPEATS_1"/>
    <property type="match status" value="3"/>
</dbReference>
<evidence type="ECO:0000313" key="5">
    <source>
        <dbReference type="Proteomes" id="UP000694843"/>
    </source>
</evidence>
<dbReference type="PANTHER" id="PTHR19849">
    <property type="entry name" value="PHOSPHOLIPASE A-2-ACTIVATING PROTEIN"/>
    <property type="match status" value="1"/>
</dbReference>
<dbReference type="CDD" id="cd00200">
    <property type="entry name" value="WD40"/>
    <property type="match status" value="1"/>
</dbReference>
<protein>
    <submittedName>
        <fullName evidence="6">F-box/WD repeat-containing protein pof1</fullName>
    </submittedName>
</protein>
<dbReference type="PRINTS" id="PR00320">
    <property type="entry name" value="GPROTEINBRPT"/>
</dbReference>
<dbReference type="GO" id="GO:0005737">
    <property type="term" value="C:cytoplasm"/>
    <property type="evidence" value="ECO:0007669"/>
    <property type="project" value="TreeGrafter"/>
</dbReference>
<sequence>MNEFHLSTPWADGWQFDRKCYSLPNHYERCSLSDQLKWPALLLKSTTRENDAFQPSSAAISSQKNNRQNISHEVFHERLRSVKQWFEEFSDVQRNRLLSEILPNCNGRQLHLLSTWLCGDGYVTVESADTCTPAGNDQPESGGSDSSTDGHSDTDSLNVGSNNDEMASRSHGPPGSCRLHLGCPPNCQDPLSVLPVHISFSILSYLDPQMLARAAEVSRVWRWMCNSPVLWHRLALLPNWRLSPLDHSKQLAKHTSDAVINWKEVVVERWRVRRNWLGAHCHVRTFAGHSEGVTCVQFDNNRIVSASHDNTIKVWSMRTNSQWPVQTLVGHSGRVRCLHLSNNRLVSGAADATIKVWEVVETSEWSSIVCRVTMTGHTNTVRCLQVCGDDTVVSGSYDHSVRVWSLPSGVCRQTLLGHTGAVLSLAVVVPLKLIVSGGGDNAIKMWGLESGECLRTLHGHTDAVTSVCADTHGIVSGSLDSTIRSWDVLTGKCLCTVNWISSEGHTGVVRCVAADEWRVVSASDDKTIKVWERHSLKRLVTLRNHTDGVTCVAFNEFFIVSGSYDKTVKLWDFSAC</sequence>
<dbReference type="Proteomes" id="UP000694843">
    <property type="component" value="Unplaced"/>
</dbReference>
<dbReference type="InterPro" id="IPR001680">
    <property type="entry name" value="WD40_rpt"/>
</dbReference>
<dbReference type="InterPro" id="IPR020472">
    <property type="entry name" value="WD40_PAC1"/>
</dbReference>